<accession>A0A5K3FHH4</accession>
<name>A0A5K3FHH4_MESCO</name>
<reference evidence="1" key="1">
    <citation type="submission" date="2019-11" db="UniProtKB">
        <authorList>
            <consortium name="WormBaseParasite"/>
        </authorList>
    </citation>
    <scope>IDENTIFICATION</scope>
</reference>
<evidence type="ECO:0000313" key="1">
    <source>
        <dbReference type="WBParaSite" id="MCU_007858-RA"/>
    </source>
</evidence>
<dbReference type="WBParaSite" id="MCU_007858-RA">
    <property type="protein sequence ID" value="MCU_007858-RA"/>
    <property type="gene ID" value="MCU_007858"/>
</dbReference>
<organism evidence="1">
    <name type="scientific">Mesocestoides corti</name>
    <name type="common">Flatworm</name>
    <dbReference type="NCBI Taxonomy" id="53468"/>
    <lineage>
        <taxon>Eukaryota</taxon>
        <taxon>Metazoa</taxon>
        <taxon>Spiralia</taxon>
        <taxon>Lophotrochozoa</taxon>
        <taxon>Platyhelminthes</taxon>
        <taxon>Cestoda</taxon>
        <taxon>Eucestoda</taxon>
        <taxon>Cyclophyllidea</taxon>
        <taxon>Mesocestoididae</taxon>
        <taxon>Mesocestoides</taxon>
    </lineage>
</organism>
<dbReference type="AlphaFoldDB" id="A0A5K3FHH4"/>
<protein>
    <submittedName>
        <fullName evidence="1">Ferredoxin--NADP(+) reductase</fullName>
    </submittedName>
</protein>
<sequence>MNVQQINCDVSKSGRQSADNRCDDLYNVVSDFCVLSPKAQIIACGLSKELKLILKTFGAEFSESNLSTFKGVPRTLNELFGN</sequence>
<proteinExistence type="predicted"/>